<gene>
    <name evidence="1" type="ORF">QPK29_013075</name>
</gene>
<dbReference type="EMBL" id="JASNRB020000007">
    <property type="protein sequence ID" value="MFJ1468645.1"/>
    <property type="molecule type" value="Genomic_DNA"/>
</dbReference>
<evidence type="ECO:0000313" key="1">
    <source>
        <dbReference type="EMBL" id="MFJ1468645.1"/>
    </source>
</evidence>
<protein>
    <submittedName>
        <fullName evidence="1">Cytochrome-c peroxidase</fullName>
    </submittedName>
</protein>
<proteinExistence type="predicted"/>
<sequence length="417" mass="45184">MLGKSFIVASVLAASTAFAGTPQLPAMPGVAGPFSPAPARVALGQQVFFDTRLSEPAGTSCASCHDPAQGFAGNHGSRIGVALGSRPDLVGRRNVPSALYAAYVPPLFFYQDDDALAPTPFGGLFTDGRVDTVAELVRHPLLDPLEMHNRSEADIARKLRAAPYADGFRQAFGPAVFRTTASTLAALGAAMDAFLQSRDMSPFSSRYDAWVQGKATLTPQELRGLKLFKDPDRGNCASCHEFNETSTNPARSLFTDFGYDALAVPRNRAIPANRDPRHFDEGLCATGRAKGWKEPGQWCGYFRTPSLRNVAARERYMHNGVFSDLRDAVAFYATRSIEPERWYRNGRPFDDVAPRHLGNVNVATMPYNRRKGMKPALDDADIDAIVAFLRTLTDAPFEASAAARGAGVYSATKEGAR</sequence>
<keyword evidence="1" id="KW-0560">Oxidoreductase</keyword>
<keyword evidence="2" id="KW-1185">Reference proteome</keyword>
<dbReference type="Proteomes" id="UP001168096">
    <property type="component" value="Unassembled WGS sequence"/>
</dbReference>
<comment type="caution">
    <text evidence="1">The sequence shown here is derived from an EMBL/GenBank/DDBJ whole genome shotgun (WGS) entry which is preliminary data.</text>
</comment>
<accession>A0ACC7MAU2</accession>
<evidence type="ECO:0000313" key="2">
    <source>
        <dbReference type="Proteomes" id="UP001168096"/>
    </source>
</evidence>
<organism evidence="1 2">
    <name type="scientific">Massilia orientalis</name>
    <dbReference type="NCBI Taxonomy" id="3050128"/>
    <lineage>
        <taxon>Bacteria</taxon>
        <taxon>Pseudomonadati</taxon>
        <taxon>Pseudomonadota</taxon>
        <taxon>Betaproteobacteria</taxon>
        <taxon>Burkholderiales</taxon>
        <taxon>Oxalobacteraceae</taxon>
        <taxon>Telluria group</taxon>
        <taxon>Massilia</taxon>
    </lineage>
</organism>
<keyword evidence="1" id="KW-0575">Peroxidase</keyword>
<name>A0ACC7MAU2_9BURK</name>
<reference evidence="1" key="1">
    <citation type="submission" date="2024-11" db="EMBL/GenBank/DDBJ databases">
        <title>Description of Massilia orientalis sp. nov., isolated from rhizosphere soil of Ageratina adenophora.</title>
        <authorList>
            <person name="Wang Y."/>
        </authorList>
    </citation>
    <scope>NUCLEOTIDE SEQUENCE</scope>
    <source>
        <strain evidence="1">YIM B02787</strain>
    </source>
</reference>